<dbReference type="InterPro" id="IPR015895">
    <property type="entry name" value="4pyrrol_synth_GluRdtase_N"/>
</dbReference>
<evidence type="ECO:0000256" key="9">
    <source>
        <dbReference type="PIRSR" id="PIRSR000445-1"/>
    </source>
</evidence>
<dbReference type="Pfam" id="PF00745">
    <property type="entry name" value="GlutR_dimer"/>
    <property type="match status" value="1"/>
</dbReference>
<sequence length="440" mass="46400">MNRNTSVVSGVRVAHPEATVHDIEAARAESVAALLDTLRAESGVEEAYALQTCNRVEAYVVTADPETGRRALAATGLAEHAASVETGHEESLRHLMRVAAGVESLVLGEDQILGQVRSAYESAVDAGAIGPVLEEGVTKAIRVGERARNETAINEGVVSLGSAAVNLAERELDVADAAAAVIGAGEMGSLAARAFDAAGVAEVVIANRTPEHGEWIVSDLDAPGRAVGLDALPETLTEADVVVAATGSDDPVVTPDVATGAGETFYVDLGQPRDVAPAVAEHEAASVRDLDDLEDVTDETRERRSSAALAVESIIDEEFDRLLSQYKRKRADAVIARMYESAERVKDREVATALSRLESHGDGGVDDAEREVVESLADALVSQMLAAPTQSLRDAAAEDDWETIATAIRLFDPDIEDADPIRLGDERPPARFAAAETEDD</sequence>
<dbReference type="UniPathway" id="UPA00251">
    <property type="reaction ID" value="UER00316"/>
</dbReference>
<dbReference type="Gene3D" id="3.40.50.720">
    <property type="entry name" value="NAD(P)-binding Rossmann-like Domain"/>
    <property type="match status" value="1"/>
</dbReference>
<evidence type="ECO:0000313" key="19">
    <source>
        <dbReference type="Proteomes" id="UP000628840"/>
    </source>
</evidence>
<feature type="region of interest" description="Disordered" evidence="14">
    <location>
        <begin position="418"/>
        <end position="440"/>
    </location>
</feature>
<dbReference type="PANTHER" id="PTHR43013">
    <property type="entry name" value="GLUTAMYL-TRNA REDUCTASE"/>
    <property type="match status" value="1"/>
</dbReference>
<organism evidence="18 19">
    <name type="scientific">Halarchaeum grantii</name>
    <dbReference type="NCBI Taxonomy" id="1193105"/>
    <lineage>
        <taxon>Archaea</taxon>
        <taxon>Methanobacteriati</taxon>
        <taxon>Methanobacteriota</taxon>
        <taxon>Stenosarchaea group</taxon>
        <taxon>Halobacteria</taxon>
        <taxon>Halobacteriales</taxon>
        <taxon>Halobacteriaceae</taxon>
    </lineage>
</organism>
<dbReference type="OrthoDB" id="4562at2157"/>
<evidence type="ECO:0000256" key="11">
    <source>
        <dbReference type="PIRSR" id="PIRSR000445-3"/>
    </source>
</evidence>
<dbReference type="PIRSF" id="PIRSF000445">
    <property type="entry name" value="4pyrrol_synth_GluRdtase"/>
    <property type="match status" value="1"/>
</dbReference>
<feature type="binding site" evidence="8 10">
    <location>
        <begin position="52"/>
        <end position="55"/>
    </location>
    <ligand>
        <name>substrate</name>
    </ligand>
</feature>
<evidence type="ECO:0000256" key="13">
    <source>
        <dbReference type="RuleBase" id="RU000584"/>
    </source>
</evidence>
<dbReference type="InterPro" id="IPR036453">
    <property type="entry name" value="GluRdtase_dimer_dom_sf"/>
</dbReference>
<dbReference type="EMBL" id="BMPF01000001">
    <property type="protein sequence ID" value="GGL25535.1"/>
    <property type="molecule type" value="Genomic_DNA"/>
</dbReference>
<dbReference type="GO" id="GO:0050661">
    <property type="term" value="F:NADP binding"/>
    <property type="evidence" value="ECO:0007669"/>
    <property type="project" value="InterPro"/>
</dbReference>
<feature type="binding site" evidence="8 10">
    <location>
        <position position="104"/>
    </location>
    <ligand>
        <name>substrate</name>
    </ligand>
</feature>
<dbReference type="EC" id="1.2.1.70" evidence="3 8"/>
<dbReference type="GO" id="GO:0008883">
    <property type="term" value="F:glutamyl-tRNA reductase activity"/>
    <property type="evidence" value="ECO:0007669"/>
    <property type="project" value="UniProtKB-UniRule"/>
</dbReference>
<comment type="caution">
    <text evidence="18">The sequence shown here is derived from an EMBL/GenBank/DDBJ whole genome shotgun (WGS) entry which is preliminary data.</text>
</comment>
<comment type="pathway">
    <text evidence="1 8 13">Porphyrin-containing compound metabolism; protoporphyrin-IX biosynthesis; 5-aminolevulinate from L-glutamyl-tRNA(Glu): step 1/2.</text>
</comment>
<evidence type="ECO:0000256" key="6">
    <source>
        <dbReference type="ARBA" id="ARBA00023244"/>
    </source>
</evidence>
<feature type="binding site" evidence="8 11">
    <location>
        <begin position="183"/>
        <end position="188"/>
    </location>
    <ligand>
        <name>NADP(+)</name>
        <dbReference type="ChEBI" id="CHEBI:58349"/>
    </ligand>
</feature>
<feature type="domain" description="Quinate/shikimate 5-dehydrogenase/glutamyl-tRNA reductase" evidence="16">
    <location>
        <begin position="167"/>
        <end position="296"/>
    </location>
</feature>
<evidence type="ECO:0000256" key="8">
    <source>
        <dbReference type="HAMAP-Rule" id="MF_00087"/>
    </source>
</evidence>
<comment type="miscellaneous">
    <text evidence="8">During catalysis, the active site Cys acts as a nucleophile attacking the alpha-carbonyl group of tRNA-bound glutamate with the formation of a thioester intermediate between enzyme and glutamate, and the concomitant release of tRNA(Glu). The thioester intermediate is finally reduced by direct hydride transfer from NADPH, to form the product GSA.</text>
</comment>
<dbReference type="FunFam" id="3.30.460.30:FF:000001">
    <property type="entry name" value="Glutamyl-tRNA reductase"/>
    <property type="match status" value="1"/>
</dbReference>
<evidence type="ECO:0000256" key="7">
    <source>
        <dbReference type="ARBA" id="ARBA00047464"/>
    </source>
</evidence>
<evidence type="ECO:0000256" key="12">
    <source>
        <dbReference type="PIRSR" id="PIRSR000445-4"/>
    </source>
</evidence>
<accession>A0A830F6S8</accession>
<dbReference type="InterPro" id="IPR000343">
    <property type="entry name" value="4pyrrol_synth_GluRdtase"/>
</dbReference>
<reference evidence="18 19" key="1">
    <citation type="journal article" date="2019" name="Int. J. Syst. Evol. Microbiol.">
        <title>The Global Catalogue of Microorganisms (GCM) 10K type strain sequencing project: providing services to taxonomists for standard genome sequencing and annotation.</title>
        <authorList>
            <consortium name="The Broad Institute Genomics Platform"/>
            <consortium name="The Broad Institute Genome Sequencing Center for Infectious Disease"/>
            <person name="Wu L."/>
            <person name="Ma J."/>
        </authorList>
    </citation>
    <scope>NUCLEOTIDE SEQUENCE [LARGE SCALE GENOMIC DNA]</scope>
    <source>
        <strain evidence="18 19">JCM 19585</strain>
    </source>
</reference>
<dbReference type="Pfam" id="PF01488">
    <property type="entry name" value="Shikimate_DH"/>
    <property type="match status" value="1"/>
</dbReference>
<feature type="binding site" evidence="8 10">
    <location>
        <begin position="109"/>
        <end position="111"/>
    </location>
    <ligand>
        <name>substrate</name>
    </ligand>
</feature>
<feature type="site" description="Important for activity" evidence="8 12">
    <location>
        <position position="94"/>
    </location>
</feature>
<dbReference type="InterPro" id="IPR036343">
    <property type="entry name" value="GluRdtase_N_sf"/>
</dbReference>
<dbReference type="SUPFAM" id="SSF69742">
    <property type="entry name" value="Glutamyl tRNA-reductase catalytic, N-terminal domain"/>
    <property type="match status" value="1"/>
</dbReference>
<dbReference type="Gene3D" id="3.30.460.30">
    <property type="entry name" value="Glutamyl-tRNA reductase, N-terminal domain"/>
    <property type="match status" value="1"/>
</dbReference>
<comment type="catalytic activity">
    <reaction evidence="7 8 13">
        <text>(S)-4-amino-5-oxopentanoate + tRNA(Glu) + NADP(+) = L-glutamyl-tRNA(Glu) + NADPH + H(+)</text>
        <dbReference type="Rhea" id="RHEA:12344"/>
        <dbReference type="Rhea" id="RHEA-COMP:9663"/>
        <dbReference type="Rhea" id="RHEA-COMP:9680"/>
        <dbReference type="ChEBI" id="CHEBI:15378"/>
        <dbReference type="ChEBI" id="CHEBI:57501"/>
        <dbReference type="ChEBI" id="CHEBI:57783"/>
        <dbReference type="ChEBI" id="CHEBI:58349"/>
        <dbReference type="ChEBI" id="CHEBI:78442"/>
        <dbReference type="ChEBI" id="CHEBI:78520"/>
        <dbReference type="EC" id="1.2.1.70"/>
    </reaction>
</comment>
<evidence type="ECO:0000259" key="15">
    <source>
        <dbReference type="Pfam" id="PF00745"/>
    </source>
</evidence>
<evidence type="ECO:0000256" key="4">
    <source>
        <dbReference type="ARBA" id="ARBA00022857"/>
    </source>
</evidence>
<keyword evidence="4 8" id="KW-0521">NADP</keyword>
<evidence type="ECO:0000256" key="14">
    <source>
        <dbReference type="SAM" id="MobiDB-lite"/>
    </source>
</evidence>
<comment type="similarity">
    <text evidence="2 8 13">Belongs to the glutamyl-tRNA reductase family.</text>
</comment>
<comment type="function">
    <text evidence="8">Catalyzes the NADPH-dependent reduction of glutamyl-tRNA(Glu) to glutamate 1-semialdehyde (GSA).</text>
</comment>
<dbReference type="SUPFAM" id="SSF69075">
    <property type="entry name" value="Glutamyl tRNA-reductase dimerization domain"/>
    <property type="match status" value="1"/>
</dbReference>
<dbReference type="Pfam" id="PF05201">
    <property type="entry name" value="GlutR_N"/>
    <property type="match status" value="1"/>
</dbReference>
<feature type="domain" description="Glutamyl-tRNA reductase N-terminal" evidence="17">
    <location>
        <begin position="11"/>
        <end position="151"/>
    </location>
</feature>
<dbReference type="SUPFAM" id="SSF51735">
    <property type="entry name" value="NAD(P)-binding Rossmann-fold domains"/>
    <property type="match status" value="1"/>
</dbReference>
<feature type="binding site" evidence="8 10">
    <location>
        <position position="115"/>
    </location>
    <ligand>
        <name>substrate</name>
    </ligand>
</feature>
<comment type="domain">
    <text evidence="8">Possesses an unusual extended V-shaped dimeric structure with each monomer consisting of three distinct domains arranged along a curved 'spinal' alpha-helix. The N-terminal catalytic domain specifically recognizes the glutamate moiety of the substrate. The second domain is the NADPH-binding domain, and the third C-terminal domain is responsible for dimerization.</text>
</comment>
<dbReference type="RefSeq" id="WP_188878773.1">
    <property type="nucleotide sequence ID" value="NZ_BMPF01000001.1"/>
</dbReference>
<evidence type="ECO:0000256" key="5">
    <source>
        <dbReference type="ARBA" id="ARBA00023002"/>
    </source>
</evidence>
<keyword evidence="6 8" id="KW-0627">Porphyrin biosynthesis</keyword>
<evidence type="ECO:0000256" key="3">
    <source>
        <dbReference type="ARBA" id="ARBA00012970"/>
    </source>
</evidence>
<feature type="domain" description="Tetrapyrrole biosynthesis glutamyl-tRNA reductase dimerisation" evidence="15">
    <location>
        <begin position="311"/>
        <end position="412"/>
    </location>
</feature>
<dbReference type="HAMAP" id="MF_00087">
    <property type="entry name" value="Glu_tRNA_reductase"/>
    <property type="match status" value="1"/>
</dbReference>
<feature type="active site" description="Nucleophile" evidence="8 9">
    <location>
        <position position="53"/>
    </location>
</feature>
<dbReference type="InterPro" id="IPR018214">
    <property type="entry name" value="GluRdtase_CS"/>
</dbReference>
<dbReference type="AlphaFoldDB" id="A0A830F6S8"/>
<dbReference type="PROSITE" id="PS00747">
    <property type="entry name" value="GLUTR"/>
    <property type="match status" value="1"/>
</dbReference>
<evidence type="ECO:0000256" key="2">
    <source>
        <dbReference type="ARBA" id="ARBA00005916"/>
    </source>
</evidence>
<dbReference type="InterPro" id="IPR006151">
    <property type="entry name" value="Shikm_DH/Glu-tRNA_Rdtase"/>
</dbReference>
<proteinExistence type="inferred from homology"/>
<evidence type="ECO:0000259" key="16">
    <source>
        <dbReference type="Pfam" id="PF01488"/>
    </source>
</evidence>
<gene>
    <name evidence="8" type="primary">hemA</name>
    <name evidence="18" type="ORF">GCM10009037_06430</name>
</gene>
<evidence type="ECO:0000313" key="18">
    <source>
        <dbReference type="EMBL" id="GGL25535.1"/>
    </source>
</evidence>
<dbReference type="InterPro" id="IPR036291">
    <property type="entry name" value="NAD(P)-bd_dom_sf"/>
</dbReference>
<protein>
    <recommendedName>
        <fullName evidence="3 8">Glutamyl-tRNA reductase</fullName>
        <shortName evidence="8">GluTR</shortName>
        <ecNumber evidence="3 8">1.2.1.70</ecNumber>
    </recommendedName>
</protein>
<evidence type="ECO:0000256" key="1">
    <source>
        <dbReference type="ARBA" id="ARBA00005059"/>
    </source>
</evidence>
<dbReference type="InterPro" id="IPR015896">
    <property type="entry name" value="4pyrrol_synth_GluRdtase_dimer"/>
</dbReference>
<evidence type="ECO:0000259" key="17">
    <source>
        <dbReference type="Pfam" id="PF05201"/>
    </source>
</evidence>
<dbReference type="NCBIfam" id="TIGR01035">
    <property type="entry name" value="hemA"/>
    <property type="match status" value="1"/>
</dbReference>
<feature type="compositionally biased region" description="Basic and acidic residues" evidence="14">
    <location>
        <begin position="419"/>
        <end position="429"/>
    </location>
</feature>
<dbReference type="GO" id="GO:0019353">
    <property type="term" value="P:protoporphyrinogen IX biosynthetic process from glutamate"/>
    <property type="evidence" value="ECO:0007669"/>
    <property type="project" value="TreeGrafter"/>
</dbReference>
<comment type="subunit">
    <text evidence="8">Homodimer.</text>
</comment>
<keyword evidence="5 8" id="KW-0560">Oxidoreductase</keyword>
<dbReference type="PANTHER" id="PTHR43013:SF1">
    <property type="entry name" value="GLUTAMYL-TRNA REDUCTASE"/>
    <property type="match status" value="1"/>
</dbReference>
<keyword evidence="19" id="KW-1185">Reference proteome</keyword>
<name>A0A830F6S8_9EURY</name>
<dbReference type="Proteomes" id="UP000628840">
    <property type="component" value="Unassembled WGS sequence"/>
</dbReference>
<evidence type="ECO:0000256" key="10">
    <source>
        <dbReference type="PIRSR" id="PIRSR000445-2"/>
    </source>
</evidence>